<dbReference type="InterPro" id="IPR037523">
    <property type="entry name" value="VOC_core"/>
</dbReference>
<evidence type="ECO:0000259" key="1">
    <source>
        <dbReference type="PROSITE" id="PS51819"/>
    </source>
</evidence>
<dbReference type="OrthoDB" id="4265398at2"/>
<dbReference type="AlphaFoldDB" id="A0A3E0WAC8"/>
<evidence type="ECO:0000313" key="3">
    <source>
        <dbReference type="Proteomes" id="UP000257080"/>
    </source>
</evidence>
<accession>A0A3E0WAC8</accession>
<dbReference type="SUPFAM" id="SSF54593">
    <property type="entry name" value="Glyoxalase/Bleomycin resistance protein/Dihydroxybiphenyl dioxygenase"/>
    <property type="match status" value="1"/>
</dbReference>
<sequence>MATNNIFVNLPVSDLEASKAFYTALGYSINPQFSNENAASIVLSDSIYIMLLVKPFFSTFTEKELVDPKRYAQVLNALGVDSREEVDELIAKGVAAGGTEPAGTLQDHGFMYSRDLEDPDGHGWEIMWMDPAVAAGGPPSE</sequence>
<proteinExistence type="predicted"/>
<feature type="domain" description="VOC" evidence="1">
    <location>
        <begin position="3"/>
        <end position="129"/>
    </location>
</feature>
<dbReference type="RefSeq" id="WP_116418602.1">
    <property type="nucleotide sequence ID" value="NZ_NBXC01000015.1"/>
</dbReference>
<dbReference type="PANTHER" id="PTHR36503">
    <property type="entry name" value="BLR2520 PROTEIN"/>
    <property type="match status" value="1"/>
</dbReference>
<name>A0A3E0WAC8_9MICO</name>
<gene>
    <name evidence="2" type="ORF">B7R25_08840</name>
</gene>
<dbReference type="PANTHER" id="PTHR36503:SF2">
    <property type="entry name" value="BLR2408 PROTEIN"/>
    <property type="match status" value="1"/>
</dbReference>
<dbReference type="PROSITE" id="PS51819">
    <property type="entry name" value="VOC"/>
    <property type="match status" value="1"/>
</dbReference>
<dbReference type="InterPro" id="IPR053863">
    <property type="entry name" value="Glyoxy/Ble-like_N"/>
</dbReference>
<dbReference type="Proteomes" id="UP000257080">
    <property type="component" value="Unassembled WGS sequence"/>
</dbReference>
<dbReference type="EMBL" id="NBXE01000020">
    <property type="protein sequence ID" value="RFA27152.1"/>
    <property type="molecule type" value="Genomic_DNA"/>
</dbReference>
<protein>
    <submittedName>
        <fullName evidence="2">Glyoxalase</fullName>
    </submittedName>
</protein>
<reference evidence="2 3" key="1">
    <citation type="submission" date="2017-04" db="EMBL/GenBank/DDBJ databases">
        <title>Comparative genome analysis of Subtercola boreus.</title>
        <authorList>
            <person name="Cho Y.-J."/>
            <person name="Cho A."/>
            <person name="Kim O.-S."/>
            <person name="Lee J.-I."/>
        </authorList>
    </citation>
    <scope>NUCLEOTIDE SEQUENCE [LARGE SCALE GENOMIC DNA]</scope>
    <source>
        <strain evidence="2 3">P28004</strain>
    </source>
</reference>
<dbReference type="Gene3D" id="3.10.180.10">
    <property type="entry name" value="2,3-Dihydroxybiphenyl 1,2-Dioxygenase, domain 1"/>
    <property type="match status" value="1"/>
</dbReference>
<organism evidence="2 3">
    <name type="scientific">Subtercola boreus</name>
    <dbReference type="NCBI Taxonomy" id="120213"/>
    <lineage>
        <taxon>Bacteria</taxon>
        <taxon>Bacillati</taxon>
        <taxon>Actinomycetota</taxon>
        <taxon>Actinomycetes</taxon>
        <taxon>Micrococcales</taxon>
        <taxon>Microbacteriaceae</taxon>
        <taxon>Subtercola</taxon>
    </lineage>
</organism>
<evidence type="ECO:0000313" key="2">
    <source>
        <dbReference type="EMBL" id="RFA27152.1"/>
    </source>
</evidence>
<dbReference type="InterPro" id="IPR029068">
    <property type="entry name" value="Glyas_Bleomycin-R_OHBP_Dase"/>
</dbReference>
<comment type="caution">
    <text evidence="2">The sequence shown here is derived from an EMBL/GenBank/DDBJ whole genome shotgun (WGS) entry which is preliminary data.</text>
</comment>
<dbReference type="Pfam" id="PF22677">
    <property type="entry name" value="Ble-like_N"/>
    <property type="match status" value="1"/>
</dbReference>